<proteinExistence type="inferred from homology"/>
<comment type="catalytic activity">
    <reaction evidence="3">
        <text>a long-chain fatty acyl-CoA + H2O = a long-chain fatty acid + CoA + H(+)</text>
        <dbReference type="Rhea" id="RHEA:67680"/>
        <dbReference type="ChEBI" id="CHEBI:15377"/>
        <dbReference type="ChEBI" id="CHEBI:15378"/>
        <dbReference type="ChEBI" id="CHEBI:57287"/>
        <dbReference type="ChEBI" id="CHEBI:57560"/>
        <dbReference type="ChEBI" id="CHEBI:83139"/>
    </reaction>
</comment>
<comment type="caution">
    <text evidence="9">The sequence shown here is derived from an EMBL/GenBank/DDBJ whole genome shotgun (WGS) entry which is preliminary data.</text>
</comment>
<dbReference type="PANTHER" id="PTHR43240:SF20">
    <property type="entry name" value="MEDIUM_LONG-CHAIN ACYL-COA THIOESTERASE YIGI"/>
    <property type="match status" value="1"/>
</dbReference>
<dbReference type="NCBIfam" id="TIGR00369">
    <property type="entry name" value="unchar_dom_1"/>
    <property type="match status" value="1"/>
</dbReference>
<dbReference type="EMBL" id="JALIDZ010000001">
    <property type="protein sequence ID" value="MCT8970628.1"/>
    <property type="molecule type" value="Genomic_DNA"/>
</dbReference>
<dbReference type="Pfam" id="PF03061">
    <property type="entry name" value="4HBT"/>
    <property type="match status" value="1"/>
</dbReference>
<dbReference type="PANTHER" id="PTHR43240">
    <property type="entry name" value="1,4-DIHYDROXY-2-NAPHTHOYL-COA THIOESTERASE 1"/>
    <property type="match status" value="1"/>
</dbReference>
<comment type="catalytic activity">
    <reaction evidence="2">
        <text>a fatty acyl-CoA + H2O = a fatty acid + CoA + H(+)</text>
        <dbReference type="Rhea" id="RHEA:16781"/>
        <dbReference type="ChEBI" id="CHEBI:15377"/>
        <dbReference type="ChEBI" id="CHEBI:15378"/>
        <dbReference type="ChEBI" id="CHEBI:28868"/>
        <dbReference type="ChEBI" id="CHEBI:57287"/>
        <dbReference type="ChEBI" id="CHEBI:77636"/>
        <dbReference type="EC" id="3.1.2.20"/>
    </reaction>
</comment>
<evidence type="ECO:0000256" key="4">
    <source>
        <dbReference type="ARBA" id="ARBA00038381"/>
    </source>
</evidence>
<evidence type="ECO:0000256" key="2">
    <source>
        <dbReference type="ARBA" id="ARBA00035880"/>
    </source>
</evidence>
<dbReference type="InterPro" id="IPR003736">
    <property type="entry name" value="PAAI_dom"/>
</dbReference>
<dbReference type="RefSeq" id="WP_261614193.1">
    <property type="nucleotide sequence ID" value="NZ_JALIDZ010000001.1"/>
</dbReference>
<evidence type="ECO:0000256" key="5">
    <source>
        <dbReference type="ARBA" id="ARBA00038894"/>
    </source>
</evidence>
<sequence>MENMLEFGRQILAAQAFSRLLKAELVSWSEDLTELRVPLSEDTEQHLGMTHGGVICYAADNALTYAGGAVLGAGVVTGELKINYIRPAIGSALIARASALHAGRTQAVVRCDVFVVDGQTEKLCATALGTIRKVEGAGDGSPPANRS</sequence>
<dbReference type="InterPro" id="IPR029069">
    <property type="entry name" value="HotDog_dom_sf"/>
</dbReference>
<keyword evidence="1" id="KW-0378">Hydrolase</keyword>
<dbReference type="GO" id="GO:0047617">
    <property type="term" value="F:fatty acyl-CoA hydrolase activity"/>
    <property type="evidence" value="ECO:0007669"/>
    <property type="project" value="UniProtKB-EC"/>
</dbReference>
<dbReference type="InterPro" id="IPR006683">
    <property type="entry name" value="Thioestr_dom"/>
</dbReference>
<evidence type="ECO:0000256" key="7">
    <source>
        <dbReference type="ARBA" id="ARBA00048062"/>
    </source>
</evidence>
<evidence type="ECO:0000313" key="9">
    <source>
        <dbReference type="EMBL" id="MCT8970628.1"/>
    </source>
</evidence>
<evidence type="ECO:0000256" key="1">
    <source>
        <dbReference type="ARBA" id="ARBA00022801"/>
    </source>
</evidence>
<dbReference type="Gene3D" id="3.10.129.10">
    <property type="entry name" value="Hotdog Thioesterase"/>
    <property type="match status" value="1"/>
</dbReference>
<organism evidence="9 10">
    <name type="scientific">Microbaculum marinisediminis</name>
    <dbReference type="NCBI Taxonomy" id="2931392"/>
    <lineage>
        <taxon>Bacteria</taxon>
        <taxon>Pseudomonadati</taxon>
        <taxon>Pseudomonadota</taxon>
        <taxon>Alphaproteobacteria</taxon>
        <taxon>Hyphomicrobiales</taxon>
        <taxon>Tepidamorphaceae</taxon>
        <taxon>Microbaculum</taxon>
    </lineage>
</organism>
<evidence type="ECO:0000259" key="8">
    <source>
        <dbReference type="Pfam" id="PF03061"/>
    </source>
</evidence>
<comment type="catalytic activity">
    <reaction evidence="7">
        <text>a medium-chain fatty acyl-CoA + H2O = a medium-chain fatty acid + CoA + H(+)</text>
        <dbReference type="Rhea" id="RHEA:68184"/>
        <dbReference type="ChEBI" id="CHEBI:15377"/>
        <dbReference type="ChEBI" id="CHEBI:15378"/>
        <dbReference type="ChEBI" id="CHEBI:57287"/>
        <dbReference type="ChEBI" id="CHEBI:59558"/>
        <dbReference type="ChEBI" id="CHEBI:90546"/>
    </reaction>
</comment>
<dbReference type="Proteomes" id="UP001320898">
    <property type="component" value="Unassembled WGS sequence"/>
</dbReference>
<reference evidence="9 10" key="1">
    <citation type="submission" date="2022-04" db="EMBL/GenBank/DDBJ databases">
        <authorList>
            <person name="Ye Y.-Q."/>
            <person name="Du Z.-J."/>
        </authorList>
    </citation>
    <scope>NUCLEOTIDE SEQUENCE [LARGE SCALE GENOMIC DNA]</scope>
    <source>
        <strain evidence="9 10">A6E488</strain>
    </source>
</reference>
<dbReference type="SUPFAM" id="SSF54637">
    <property type="entry name" value="Thioesterase/thiol ester dehydrase-isomerase"/>
    <property type="match status" value="1"/>
</dbReference>
<comment type="similarity">
    <text evidence="4">Belongs to the YigI thioesterase family.</text>
</comment>
<dbReference type="CDD" id="cd03443">
    <property type="entry name" value="PaaI_thioesterase"/>
    <property type="match status" value="1"/>
</dbReference>
<gene>
    <name evidence="9" type="ORF">MUB46_02030</name>
</gene>
<feature type="domain" description="Thioesterase" evidence="8">
    <location>
        <begin position="48"/>
        <end position="120"/>
    </location>
</feature>
<dbReference type="EC" id="3.1.2.20" evidence="5"/>
<name>A0AAW5QVD7_9HYPH</name>
<evidence type="ECO:0000256" key="6">
    <source>
        <dbReference type="ARBA" id="ARBA00040062"/>
    </source>
</evidence>
<dbReference type="AlphaFoldDB" id="A0AAW5QVD7"/>
<keyword evidence="10" id="KW-1185">Reference proteome</keyword>
<evidence type="ECO:0000256" key="3">
    <source>
        <dbReference type="ARBA" id="ARBA00036002"/>
    </source>
</evidence>
<accession>A0AAW5QVD7</accession>
<protein>
    <recommendedName>
        <fullName evidence="6">Medium/long-chain acyl-CoA thioesterase YigI</fullName>
        <ecNumber evidence="5">3.1.2.20</ecNumber>
    </recommendedName>
</protein>
<evidence type="ECO:0000313" key="10">
    <source>
        <dbReference type="Proteomes" id="UP001320898"/>
    </source>
</evidence>